<dbReference type="STRING" id="5627.A0A1C7MLN0"/>
<evidence type="ECO:0000313" key="7">
    <source>
        <dbReference type="EMBL" id="OBZ75904.1"/>
    </source>
</evidence>
<keyword evidence="3 5" id="KW-0375">Hydrogen ion transport</keyword>
<dbReference type="InterPro" id="IPR004908">
    <property type="entry name" value="ATPase_V1-cplx_hsu"/>
</dbReference>
<evidence type="ECO:0000256" key="2">
    <source>
        <dbReference type="ARBA" id="ARBA00022448"/>
    </source>
</evidence>
<evidence type="ECO:0000256" key="1">
    <source>
        <dbReference type="ARBA" id="ARBA00008613"/>
    </source>
</evidence>
<accession>A0A1C7MLN0</accession>
<dbReference type="InterPro" id="IPR038497">
    <property type="entry name" value="ATPase_V1-cplx_hsu_C_sf"/>
</dbReference>
<evidence type="ECO:0000256" key="4">
    <source>
        <dbReference type="ARBA" id="ARBA00023065"/>
    </source>
</evidence>
<dbReference type="Pfam" id="PF03224">
    <property type="entry name" value="V-ATPase_H_N"/>
    <property type="match status" value="1"/>
</dbReference>
<dbReference type="PANTHER" id="PTHR10698">
    <property type="entry name" value="V-TYPE PROTON ATPASE SUBUNIT H"/>
    <property type="match status" value="1"/>
</dbReference>
<gene>
    <name evidence="7" type="primary">ATP6V1H</name>
    <name evidence="7" type="ORF">A0H81_04606</name>
</gene>
<comment type="function">
    <text evidence="5">Subunit of the V1 complex of vacuolar(H+)-ATPase (V-ATPase), a multisubunit enzyme composed of a peripheral complex (V1) that hydrolyzes ATP and a membrane integral complex (V0) that translocates protons. V-ATPase is responsible for acidifying and maintaining the pH of intracellular compartments.</text>
</comment>
<organism evidence="7 8">
    <name type="scientific">Grifola frondosa</name>
    <name type="common">Maitake</name>
    <name type="synonym">Polyporus frondosus</name>
    <dbReference type="NCBI Taxonomy" id="5627"/>
    <lineage>
        <taxon>Eukaryota</taxon>
        <taxon>Fungi</taxon>
        <taxon>Dikarya</taxon>
        <taxon>Basidiomycota</taxon>
        <taxon>Agaricomycotina</taxon>
        <taxon>Agaricomycetes</taxon>
        <taxon>Polyporales</taxon>
        <taxon>Grifolaceae</taxon>
        <taxon>Grifola</taxon>
    </lineage>
</organism>
<dbReference type="Pfam" id="PF11698">
    <property type="entry name" value="V-ATPase_H_C"/>
    <property type="match status" value="1"/>
</dbReference>
<dbReference type="OMA" id="HSGHLRW"/>
<keyword evidence="4 5" id="KW-0406">Ion transport</keyword>
<name>A0A1C7MLN0_GRIFR</name>
<dbReference type="InterPro" id="IPR016024">
    <property type="entry name" value="ARM-type_fold"/>
</dbReference>
<dbReference type="Proteomes" id="UP000092993">
    <property type="component" value="Unassembled WGS sequence"/>
</dbReference>
<dbReference type="SUPFAM" id="SSF48371">
    <property type="entry name" value="ARM repeat"/>
    <property type="match status" value="1"/>
</dbReference>
<dbReference type="GO" id="GO:0046961">
    <property type="term" value="F:proton-transporting ATPase activity, rotational mechanism"/>
    <property type="evidence" value="ECO:0007669"/>
    <property type="project" value="UniProtKB-UniRule"/>
</dbReference>
<comment type="caution">
    <text evidence="7">The sequence shown here is derived from an EMBL/GenBank/DDBJ whole genome shotgun (WGS) entry which is preliminary data.</text>
</comment>
<comment type="similarity">
    <text evidence="1 5">Belongs to the V-ATPase H subunit family.</text>
</comment>
<evidence type="ECO:0000259" key="6">
    <source>
        <dbReference type="Pfam" id="PF11698"/>
    </source>
</evidence>
<feature type="domain" description="ATPase V1 complex subunit H C-terminal" evidence="6">
    <location>
        <begin position="326"/>
        <end position="441"/>
    </location>
</feature>
<evidence type="ECO:0000256" key="5">
    <source>
        <dbReference type="PIRNR" id="PIRNR032184"/>
    </source>
</evidence>
<dbReference type="GO" id="GO:0000329">
    <property type="term" value="C:fungal-type vacuole membrane"/>
    <property type="evidence" value="ECO:0007669"/>
    <property type="project" value="TreeGrafter"/>
</dbReference>
<dbReference type="OrthoDB" id="10263554at2759"/>
<sequence length="444" mass="50583">MSTSIVSNAYLDENSAKIRAKPVPWEAYHRNGHIDQEELNLIKKVDRQPKAKTEALLLAQGEIYIQLYLSLLKKVQRVDTQSCILVLIMDAITDHAERIPFVFKASVSDPEFPYGPLLRILDSQDEFVQLKGIQILTILLSSESTPLQLQQLQPFLNCLALCVTNPSPNKRDVAVQCLEAILPRTECRKAAWANSSLIAGLVDILRHNPGPQMSYQVGFCLWLLTFEQEIAEEINNNPFTYLQTFRHYTPPHRWAQAAVKEKVIRVIVATFRNLVSKAPAANLPAMLVAQLLPFVKNLCARKWTDEDIIEDVQFLRDELNARFESLTTYDEYSSELTSGHLSWSPVHESDLFWKENAMKLNDKDYEQLKILIKLLNESNDPTVLAVAAHDLGQYVKHYERGKKILTDLGGKTRVMELMSHDNPDVRYQALISVQRLVSHPWAAV</sequence>
<dbReference type="Gene3D" id="1.25.40.150">
    <property type="entry name" value="V-type ATPase, subunit H, C-terminal domain"/>
    <property type="match status" value="1"/>
</dbReference>
<dbReference type="EMBL" id="LUGG01000004">
    <property type="protein sequence ID" value="OBZ75904.1"/>
    <property type="molecule type" value="Genomic_DNA"/>
</dbReference>
<dbReference type="InterPro" id="IPR011989">
    <property type="entry name" value="ARM-like"/>
</dbReference>
<comment type="subunit">
    <text evidence="5">V-ATPase is a heteromultimeric enzyme made up of two complexes: the ATP-hydrolytic V1 complex and the proton translocation V0 complex.</text>
</comment>
<dbReference type="Gene3D" id="1.25.10.10">
    <property type="entry name" value="Leucine-rich Repeat Variant"/>
    <property type="match status" value="1"/>
</dbReference>
<dbReference type="GO" id="GO:0000221">
    <property type="term" value="C:vacuolar proton-transporting V-type ATPase, V1 domain"/>
    <property type="evidence" value="ECO:0007669"/>
    <property type="project" value="UniProtKB-UniRule"/>
</dbReference>
<keyword evidence="8" id="KW-1185">Reference proteome</keyword>
<proteinExistence type="inferred from homology"/>
<evidence type="ECO:0000313" key="8">
    <source>
        <dbReference type="Proteomes" id="UP000092993"/>
    </source>
</evidence>
<dbReference type="PIRSF" id="PIRSF032184">
    <property type="entry name" value="ATPase_V1_H"/>
    <property type="match status" value="1"/>
</dbReference>
<reference evidence="7 8" key="1">
    <citation type="submission" date="2016-03" db="EMBL/GenBank/DDBJ databases">
        <title>Whole genome sequencing of Grifola frondosa 9006-11.</title>
        <authorList>
            <person name="Min B."/>
            <person name="Park H."/>
            <person name="Kim J.-G."/>
            <person name="Cho H."/>
            <person name="Oh Y.-L."/>
            <person name="Kong W.-S."/>
            <person name="Choi I.-G."/>
        </authorList>
    </citation>
    <scope>NUCLEOTIDE SEQUENCE [LARGE SCALE GENOMIC DNA]</scope>
    <source>
        <strain evidence="7 8">9006-11</strain>
    </source>
</reference>
<protein>
    <recommendedName>
        <fullName evidence="5">V-type proton ATPase subunit H</fullName>
    </recommendedName>
</protein>
<dbReference type="PANTHER" id="PTHR10698:SF0">
    <property type="entry name" value="V-TYPE PROTON ATPASE SUBUNIT H"/>
    <property type="match status" value="1"/>
</dbReference>
<dbReference type="InterPro" id="IPR011987">
    <property type="entry name" value="ATPase_V1-cplx_hsu_C"/>
</dbReference>
<dbReference type="AlphaFoldDB" id="A0A1C7MLN0"/>
<evidence type="ECO:0000256" key="3">
    <source>
        <dbReference type="ARBA" id="ARBA00022781"/>
    </source>
</evidence>
<keyword evidence="2 5" id="KW-0813">Transport</keyword>